<evidence type="ECO:0000313" key="3">
    <source>
        <dbReference type="Proteomes" id="UP000308199"/>
    </source>
</evidence>
<accession>A0A4S4LBA8</accession>
<feature type="compositionally biased region" description="Polar residues" evidence="1">
    <location>
        <begin position="315"/>
        <end position="335"/>
    </location>
</feature>
<sequence>MLAAMSRGDDKHVRALLDQRAQRADVPLPHTRFSIFSDRSDSPSLYSHFDSNYRNTPTTPAPRFPRFHDKNAYDDRHAKYPILSPAERLADPNASTLDFSEDPFPESGEFIAEEEEEIASVNPDDDDDPETRMSLLGPKMRVHSRAPWEEDDNNLSSSDADDGGNDSYSVFSGKKSSRAGIRGLGFGAKSPAPRPSFDSSTTSRDKRLSETTTSVVPNSNSRSAIHALAQASMSTSSLSLGPSSSSTRLSSKLSIGRLSSSRDRSMSTASNASEKSSMPVPLPSPRSAAYSERFSGRDSPLPFGRGSVSPHRSEFSASITRTRSPSLISQDGNSSSVHSYANSNLLSVYPRGLFVDPSGKDSSQKGRGGQISGNDSVATLAASEETVTLSHSSSAASVSIASTSGLESTTPPTSAFSLVSIASQPDLSKQAEVETDTERAMHQKRLRRETKLGPISVPSMVTNHDFETSKPYALISLEQAQARMKERNRSVTTGGMPLRSNNVSEDGGKSFILRTRARSSSAADKVTQDMVHIPAENARIHGGDIAFPTATTASKQPGSVGPPPGKVLRPRRSGFMKLFNGREKDRVHDPQPPPVPPIADSHIMTHSSEQPYQQSVPRPPKTSMHRVPVPIFSSSVNPSSPNTGDGKDDLRSKKSVPSLSIKVTSPSSAAVHAQETVTRRSDSPKSSLKPLSPKIPTSAPAGTTHFAALKLRPVSGFFSSNFSEHLICEDASPKSPGNMETSSLISPITVASSDLIPSPVNAGFNIGNVVDPMYSYGADRLNNGARPEDEDQSAIIAALKEQIRTSRKAWQRQIWELEGQVRDLRAEIDEMKCGDVCEACGRGAAKLERNDSSTGVIHRPRAKTGCGARFASGNDV</sequence>
<feature type="compositionally biased region" description="Polar residues" evidence="1">
    <location>
        <begin position="210"/>
        <end position="221"/>
    </location>
</feature>
<dbReference type="OrthoDB" id="2565072at2759"/>
<name>A0A4S4LBA8_9AGAM</name>
<dbReference type="EMBL" id="SGPK01000167">
    <property type="protein sequence ID" value="THH06940.1"/>
    <property type="molecule type" value="Genomic_DNA"/>
</dbReference>
<feature type="region of interest" description="Disordered" evidence="1">
    <location>
        <begin position="48"/>
        <end position="68"/>
    </location>
</feature>
<dbReference type="Proteomes" id="UP000308199">
    <property type="component" value="Unassembled WGS sequence"/>
</dbReference>
<feature type="compositionally biased region" description="Polar residues" evidence="1">
    <location>
        <begin position="632"/>
        <end position="643"/>
    </location>
</feature>
<feature type="compositionally biased region" description="Acidic residues" evidence="1">
    <location>
        <begin position="117"/>
        <end position="129"/>
    </location>
</feature>
<proteinExistence type="predicted"/>
<feature type="region of interest" description="Disordered" evidence="1">
    <location>
        <begin position="550"/>
        <end position="699"/>
    </location>
</feature>
<keyword evidence="3" id="KW-1185">Reference proteome</keyword>
<feature type="compositionally biased region" description="Polar residues" evidence="1">
    <location>
        <begin position="604"/>
        <end position="616"/>
    </location>
</feature>
<organism evidence="2 3">
    <name type="scientific">Phellinidium pouzarii</name>
    <dbReference type="NCBI Taxonomy" id="167371"/>
    <lineage>
        <taxon>Eukaryota</taxon>
        <taxon>Fungi</taxon>
        <taxon>Dikarya</taxon>
        <taxon>Basidiomycota</taxon>
        <taxon>Agaricomycotina</taxon>
        <taxon>Agaricomycetes</taxon>
        <taxon>Hymenochaetales</taxon>
        <taxon>Hymenochaetaceae</taxon>
        <taxon>Phellinidium</taxon>
    </lineage>
</organism>
<comment type="caution">
    <text evidence="2">The sequence shown here is derived from an EMBL/GenBank/DDBJ whole genome shotgun (WGS) entry which is preliminary data.</text>
</comment>
<feature type="region of interest" description="Disordered" evidence="1">
    <location>
        <begin position="234"/>
        <end position="335"/>
    </location>
</feature>
<feature type="region of interest" description="Disordered" evidence="1">
    <location>
        <begin position="117"/>
        <end position="221"/>
    </location>
</feature>
<protein>
    <submittedName>
        <fullName evidence="2">Uncharacterized protein</fullName>
    </submittedName>
</protein>
<feature type="compositionally biased region" description="Low complexity" evidence="1">
    <location>
        <begin position="684"/>
        <end position="694"/>
    </location>
</feature>
<feature type="compositionally biased region" description="Polar residues" evidence="1">
    <location>
        <begin position="655"/>
        <end position="668"/>
    </location>
</feature>
<dbReference type="AlphaFoldDB" id="A0A4S4LBA8"/>
<feature type="compositionally biased region" description="Acidic residues" evidence="1">
    <location>
        <begin position="149"/>
        <end position="164"/>
    </location>
</feature>
<feature type="compositionally biased region" description="Basic and acidic residues" evidence="1">
    <location>
        <begin position="580"/>
        <end position="589"/>
    </location>
</feature>
<evidence type="ECO:0000313" key="2">
    <source>
        <dbReference type="EMBL" id="THH06940.1"/>
    </source>
</evidence>
<reference evidence="2 3" key="1">
    <citation type="submission" date="2019-02" db="EMBL/GenBank/DDBJ databases">
        <title>Genome sequencing of the rare red list fungi Phellinidium pouzarii.</title>
        <authorList>
            <person name="Buettner E."/>
            <person name="Kellner H."/>
        </authorList>
    </citation>
    <scope>NUCLEOTIDE SEQUENCE [LARGE SCALE GENOMIC DNA]</scope>
    <source>
        <strain evidence="2 3">DSM 108285</strain>
    </source>
</reference>
<feature type="compositionally biased region" description="Low complexity" evidence="1">
    <location>
        <begin position="234"/>
        <end position="259"/>
    </location>
</feature>
<gene>
    <name evidence="2" type="ORF">EW145_g3732</name>
</gene>
<evidence type="ECO:0000256" key="1">
    <source>
        <dbReference type="SAM" id="MobiDB-lite"/>
    </source>
</evidence>